<gene>
    <name evidence="4" type="ORF">SAMN05880501_11219</name>
</gene>
<dbReference type="AlphaFoldDB" id="A0A285TET7"/>
<keyword evidence="1 4" id="KW-0489">Methyltransferase</keyword>
<reference evidence="5" key="1">
    <citation type="submission" date="2017-08" db="EMBL/GenBank/DDBJ databases">
        <authorList>
            <person name="Varghese N."/>
            <person name="Submissions S."/>
        </authorList>
    </citation>
    <scope>NUCLEOTIDE SEQUENCE [LARGE SCALE GENOMIC DNA]</scope>
    <source>
        <strain evidence="5">JC22</strain>
    </source>
</reference>
<dbReference type="InterPro" id="IPR041698">
    <property type="entry name" value="Methyltransf_25"/>
</dbReference>
<dbReference type="InterPro" id="IPR029063">
    <property type="entry name" value="SAM-dependent_MTases_sf"/>
</dbReference>
<accession>A0A285TET7</accession>
<dbReference type="PANTHER" id="PTHR43861:SF1">
    <property type="entry name" value="TRANS-ACONITATE 2-METHYLTRANSFERASE"/>
    <property type="match status" value="1"/>
</dbReference>
<dbReference type="Gene3D" id="3.40.50.150">
    <property type="entry name" value="Vaccinia Virus protein VP39"/>
    <property type="match status" value="1"/>
</dbReference>
<dbReference type="EMBL" id="OBMQ01000012">
    <property type="protein sequence ID" value="SOC20740.1"/>
    <property type="molecule type" value="Genomic_DNA"/>
</dbReference>
<dbReference type="CDD" id="cd02440">
    <property type="entry name" value="AdoMet_MTases"/>
    <property type="match status" value="1"/>
</dbReference>
<dbReference type="OrthoDB" id="9811589at2"/>
<evidence type="ECO:0000259" key="3">
    <source>
        <dbReference type="Pfam" id="PF13649"/>
    </source>
</evidence>
<dbReference type="Gene3D" id="2.20.25.110">
    <property type="entry name" value="S-adenosyl-L-methionine-dependent methyltransferases"/>
    <property type="match status" value="1"/>
</dbReference>
<organism evidence="4 5">
    <name type="scientific">Ureibacillus xyleni</name>
    <dbReference type="NCBI Taxonomy" id="614648"/>
    <lineage>
        <taxon>Bacteria</taxon>
        <taxon>Bacillati</taxon>
        <taxon>Bacillota</taxon>
        <taxon>Bacilli</taxon>
        <taxon>Bacillales</taxon>
        <taxon>Caryophanaceae</taxon>
        <taxon>Ureibacillus</taxon>
    </lineage>
</organism>
<evidence type="ECO:0000256" key="2">
    <source>
        <dbReference type="ARBA" id="ARBA00022679"/>
    </source>
</evidence>
<dbReference type="Proteomes" id="UP000219636">
    <property type="component" value="Unassembled WGS sequence"/>
</dbReference>
<keyword evidence="2 4" id="KW-0808">Transferase</keyword>
<keyword evidence="5" id="KW-1185">Reference proteome</keyword>
<evidence type="ECO:0000256" key="1">
    <source>
        <dbReference type="ARBA" id="ARBA00022603"/>
    </source>
</evidence>
<evidence type="ECO:0000313" key="4">
    <source>
        <dbReference type="EMBL" id="SOC20740.1"/>
    </source>
</evidence>
<dbReference type="Pfam" id="PF13649">
    <property type="entry name" value="Methyltransf_25"/>
    <property type="match status" value="1"/>
</dbReference>
<dbReference type="PANTHER" id="PTHR43861">
    <property type="entry name" value="TRANS-ACONITATE 2-METHYLTRANSFERASE-RELATED"/>
    <property type="match status" value="1"/>
</dbReference>
<dbReference type="SUPFAM" id="SSF53335">
    <property type="entry name" value="S-adenosyl-L-methionine-dependent methyltransferases"/>
    <property type="match status" value="1"/>
</dbReference>
<proteinExistence type="predicted"/>
<evidence type="ECO:0000313" key="5">
    <source>
        <dbReference type="Proteomes" id="UP000219636"/>
    </source>
</evidence>
<dbReference type="RefSeq" id="WP_097074513.1">
    <property type="nucleotide sequence ID" value="NZ_OBMQ01000012.1"/>
</dbReference>
<feature type="domain" description="Methyltransferase" evidence="3">
    <location>
        <begin position="42"/>
        <end position="136"/>
    </location>
</feature>
<name>A0A285TET7_9BACL</name>
<sequence length="248" mass="29026">MVQGSYERFAHIYDELMQDIPYDQYVSWVMEHAPSNDYPTLLDVGCGTGTLSLQFHEAGYNVTGIDLSEEMLAVANDRFQEVGVSIPLFAMSMDQLEGFSEIDVVTIPIDSINYLQEDREVVETLKRVHSTLREGGQLFFDVHSLYKMDEIFMDSPFTYDDGVITYIWFTEPAEYEHSVFHQMTFFVKDETSDLFERFDEEHFQRTYPIEQYIEWLTNIGFSKVIITADWQNTEPTEESERIFIRAIK</sequence>
<dbReference type="GO" id="GO:0032259">
    <property type="term" value="P:methylation"/>
    <property type="evidence" value="ECO:0007669"/>
    <property type="project" value="UniProtKB-KW"/>
</dbReference>
<dbReference type="GO" id="GO:0008168">
    <property type="term" value="F:methyltransferase activity"/>
    <property type="evidence" value="ECO:0007669"/>
    <property type="project" value="UniProtKB-KW"/>
</dbReference>
<protein>
    <submittedName>
        <fullName evidence="4">Methyltransferase family protein</fullName>
    </submittedName>
</protein>